<keyword evidence="3 7" id="KW-0819">tRNA processing</keyword>
<dbReference type="EMBL" id="CP107246">
    <property type="protein sequence ID" value="WIM06414.1"/>
    <property type="molecule type" value="Genomic_DNA"/>
</dbReference>
<dbReference type="SUPFAM" id="SSF52402">
    <property type="entry name" value="Adenine nucleotide alpha hydrolases-like"/>
    <property type="match status" value="1"/>
</dbReference>
<dbReference type="CDD" id="cd01992">
    <property type="entry name" value="TilS_N"/>
    <property type="match status" value="1"/>
</dbReference>
<dbReference type="HAMAP" id="MF_01161">
    <property type="entry name" value="tRNA_Ile_lys_synt"/>
    <property type="match status" value="1"/>
</dbReference>
<evidence type="ECO:0000256" key="2">
    <source>
        <dbReference type="ARBA" id="ARBA00022598"/>
    </source>
</evidence>
<feature type="binding site" evidence="7">
    <location>
        <begin position="16"/>
        <end position="21"/>
    </location>
    <ligand>
        <name>ATP</name>
        <dbReference type="ChEBI" id="CHEBI:30616"/>
    </ligand>
</feature>
<evidence type="ECO:0000256" key="5">
    <source>
        <dbReference type="ARBA" id="ARBA00022840"/>
    </source>
</evidence>
<keyword evidence="1 7" id="KW-0963">Cytoplasm</keyword>
<dbReference type="PANTHER" id="PTHR43033">
    <property type="entry name" value="TRNA(ILE)-LYSIDINE SYNTHASE-RELATED"/>
    <property type="match status" value="1"/>
</dbReference>
<dbReference type="Gene3D" id="3.40.50.620">
    <property type="entry name" value="HUPs"/>
    <property type="match status" value="1"/>
</dbReference>
<dbReference type="InterPro" id="IPR011063">
    <property type="entry name" value="TilS/TtcA_N"/>
</dbReference>
<name>A0AA49FM37_9PROT</name>
<evidence type="ECO:0000256" key="4">
    <source>
        <dbReference type="ARBA" id="ARBA00022741"/>
    </source>
</evidence>
<dbReference type="InterPro" id="IPR014729">
    <property type="entry name" value="Rossmann-like_a/b/a_fold"/>
</dbReference>
<sequence length="306" mass="34040">MSRHVRAGDRLTVGLSGGVDSVVLLHALRGLDHPLSALHVHHGLSPNADRWESFCRDLCRDWGIPFAIERVEVGRCSPEGLEAAARRARHAAFGRTPGDWILLAHHRGDQAETLLFNLLRGAGVRGASAMAERNGRLLRPFLSIGRAGIVAHAEAHGLPWIEDESNDDVRFSRNWLRHRILPELARRFLGTEASLAGAARRFAEAQALLDELAEMDLGDAPRDFPVALDRLKPLSEPRARNLLRYLLARRGIGVPGEERLSEALRQCLEAAPDRHPSIAFGGWHLVRRRGEVTIELKMPHESPFRP</sequence>
<dbReference type="GO" id="GO:0032267">
    <property type="term" value="F:tRNA(Ile)-lysidine synthase activity"/>
    <property type="evidence" value="ECO:0007669"/>
    <property type="project" value="UniProtKB-EC"/>
</dbReference>
<dbReference type="InterPro" id="IPR012094">
    <property type="entry name" value="tRNA_Ile_lys_synt"/>
</dbReference>
<keyword evidence="4 7" id="KW-0547">Nucleotide-binding</keyword>
<feature type="domain" description="tRNA(Ile)-lysidine synthase substrate-binding" evidence="9">
    <location>
        <begin position="228"/>
        <end position="292"/>
    </location>
</feature>
<evidence type="ECO:0000256" key="3">
    <source>
        <dbReference type="ARBA" id="ARBA00022694"/>
    </source>
</evidence>
<protein>
    <recommendedName>
        <fullName evidence="7">tRNA(Ile)-lysidine synthase</fullName>
        <ecNumber evidence="7">6.3.4.19</ecNumber>
    </recommendedName>
    <alternativeName>
        <fullName evidence="7">tRNA(Ile)-2-lysyl-cytidine synthase</fullName>
    </alternativeName>
    <alternativeName>
        <fullName evidence="7">tRNA(Ile)-lysidine synthetase</fullName>
    </alternativeName>
</protein>
<dbReference type="GO" id="GO:0005737">
    <property type="term" value="C:cytoplasm"/>
    <property type="evidence" value="ECO:0007669"/>
    <property type="project" value="UniProtKB-SubCell"/>
</dbReference>
<dbReference type="InterPro" id="IPR012795">
    <property type="entry name" value="tRNA_Ile_lys_synt_N"/>
</dbReference>
<feature type="domain" description="tRNA(Ile)-lysidine/2-thiocytidine synthase N-terminal" evidence="8">
    <location>
        <begin position="11"/>
        <end position="179"/>
    </location>
</feature>
<keyword evidence="5 7" id="KW-0067">ATP-binding</keyword>
<dbReference type="KEGG" id="npv:OHM77_03760"/>
<dbReference type="InterPro" id="IPR015262">
    <property type="entry name" value="tRNA_Ile_lys_synt_subst-bd"/>
</dbReference>
<dbReference type="AlphaFoldDB" id="A0AA49FM37"/>
<evidence type="ECO:0000256" key="6">
    <source>
        <dbReference type="ARBA" id="ARBA00048539"/>
    </source>
</evidence>
<comment type="function">
    <text evidence="7">Ligates lysine onto the cytidine present at position 34 of the AUA codon-specific tRNA(Ile) that contains the anticodon CAU, in an ATP-dependent manner. Cytidine is converted to lysidine, thus changing the amino acid specificity of the tRNA from methionine to isoleucine.</text>
</comment>
<proteinExistence type="inferred from homology"/>
<comment type="domain">
    <text evidence="7">The N-terminal region contains the highly conserved SGGXDS motif, predicted to be a P-loop motif involved in ATP binding.</text>
</comment>
<evidence type="ECO:0000256" key="1">
    <source>
        <dbReference type="ARBA" id="ARBA00022490"/>
    </source>
</evidence>
<dbReference type="SUPFAM" id="SSF82829">
    <property type="entry name" value="MesJ substrate recognition domain-like"/>
    <property type="match status" value="1"/>
</dbReference>
<accession>A0AA49FM37</accession>
<dbReference type="NCBIfam" id="TIGR02432">
    <property type="entry name" value="lysidine_TilS_N"/>
    <property type="match status" value="1"/>
</dbReference>
<gene>
    <name evidence="7 10" type="primary">tilS</name>
    <name evidence="10" type="ORF">OHM77_03760</name>
</gene>
<evidence type="ECO:0000313" key="10">
    <source>
        <dbReference type="EMBL" id="WIM06414.1"/>
    </source>
</evidence>
<evidence type="ECO:0000256" key="7">
    <source>
        <dbReference type="HAMAP-Rule" id="MF_01161"/>
    </source>
</evidence>
<dbReference type="Pfam" id="PF01171">
    <property type="entry name" value="ATP_bind_3"/>
    <property type="match status" value="1"/>
</dbReference>
<dbReference type="GO" id="GO:0006400">
    <property type="term" value="P:tRNA modification"/>
    <property type="evidence" value="ECO:0007669"/>
    <property type="project" value="UniProtKB-UniRule"/>
</dbReference>
<dbReference type="Gene3D" id="1.20.59.20">
    <property type="match status" value="1"/>
</dbReference>
<dbReference type="GO" id="GO:0005524">
    <property type="term" value="F:ATP binding"/>
    <property type="evidence" value="ECO:0007669"/>
    <property type="project" value="UniProtKB-UniRule"/>
</dbReference>
<comment type="catalytic activity">
    <reaction evidence="6 7">
        <text>cytidine(34) in tRNA(Ile2) + L-lysine + ATP = lysidine(34) in tRNA(Ile2) + AMP + diphosphate + H(+)</text>
        <dbReference type="Rhea" id="RHEA:43744"/>
        <dbReference type="Rhea" id="RHEA-COMP:10625"/>
        <dbReference type="Rhea" id="RHEA-COMP:10670"/>
        <dbReference type="ChEBI" id="CHEBI:15378"/>
        <dbReference type="ChEBI" id="CHEBI:30616"/>
        <dbReference type="ChEBI" id="CHEBI:32551"/>
        <dbReference type="ChEBI" id="CHEBI:33019"/>
        <dbReference type="ChEBI" id="CHEBI:82748"/>
        <dbReference type="ChEBI" id="CHEBI:83665"/>
        <dbReference type="ChEBI" id="CHEBI:456215"/>
        <dbReference type="EC" id="6.3.4.19"/>
    </reaction>
</comment>
<reference evidence="10" key="1">
    <citation type="journal article" date="2023" name="Nat. Microbiol.">
        <title>Enrichment and characterization of a nitric oxide-reducing microbial community in a continuous bioreactor.</title>
        <authorList>
            <person name="Garrido-Amador P."/>
            <person name="Stortenbeker N."/>
            <person name="Wessels H.J.C.T."/>
            <person name="Speth D.R."/>
            <person name="Garcia-Heredia I."/>
            <person name="Kartal B."/>
        </authorList>
    </citation>
    <scope>NUCLEOTIDE SEQUENCE</scope>
    <source>
        <strain evidence="10">MAG1</strain>
    </source>
</reference>
<organism evidence="10">
    <name type="scientific">Candidatus Nitricoxidivorans perseverans</name>
    <dbReference type="NCBI Taxonomy" id="2975601"/>
    <lineage>
        <taxon>Bacteria</taxon>
        <taxon>Pseudomonadati</taxon>
        <taxon>Pseudomonadota</taxon>
        <taxon>Betaproteobacteria</taxon>
        <taxon>Nitrosomonadales</taxon>
        <taxon>Sterolibacteriaceae</taxon>
        <taxon>Candidatus Nitricoxidivorans</taxon>
    </lineage>
</organism>
<comment type="similarity">
    <text evidence="7">Belongs to the tRNA(Ile)-lysidine synthase family.</text>
</comment>
<keyword evidence="2 7" id="KW-0436">Ligase</keyword>
<comment type="subcellular location">
    <subcellularLocation>
        <location evidence="7">Cytoplasm</location>
    </subcellularLocation>
</comment>
<dbReference type="Pfam" id="PF09179">
    <property type="entry name" value="TilS"/>
    <property type="match status" value="1"/>
</dbReference>
<evidence type="ECO:0000259" key="9">
    <source>
        <dbReference type="Pfam" id="PF09179"/>
    </source>
</evidence>
<dbReference type="EC" id="6.3.4.19" evidence="7"/>
<evidence type="ECO:0000259" key="8">
    <source>
        <dbReference type="Pfam" id="PF01171"/>
    </source>
</evidence>
<dbReference type="PANTHER" id="PTHR43033:SF1">
    <property type="entry name" value="TRNA(ILE)-LYSIDINE SYNTHASE-RELATED"/>
    <property type="match status" value="1"/>
</dbReference>
<dbReference type="Proteomes" id="UP001234916">
    <property type="component" value="Chromosome"/>
</dbReference>